<comment type="caution">
    <text evidence="6">The sequence shown here is derived from an EMBL/GenBank/DDBJ whole genome shotgun (WGS) entry which is preliminary data.</text>
</comment>
<protein>
    <recommendedName>
        <fullName evidence="5">HTH marR-type domain-containing protein</fullName>
    </recommendedName>
</protein>
<dbReference type="PANTHER" id="PTHR42756">
    <property type="entry name" value="TRANSCRIPTIONAL REGULATOR, MARR"/>
    <property type="match status" value="1"/>
</dbReference>
<feature type="region of interest" description="Disordered" evidence="4">
    <location>
        <begin position="169"/>
        <end position="209"/>
    </location>
</feature>
<keyword evidence="2" id="KW-0238">DNA-binding</keyword>
<dbReference type="Pfam" id="PF01047">
    <property type="entry name" value="MarR"/>
    <property type="match status" value="1"/>
</dbReference>
<dbReference type="InterPro" id="IPR000835">
    <property type="entry name" value="HTH_MarR-typ"/>
</dbReference>
<proteinExistence type="predicted"/>
<feature type="domain" description="HTH marR-type" evidence="5">
    <location>
        <begin position="12"/>
        <end position="144"/>
    </location>
</feature>
<dbReference type="PROSITE" id="PS50995">
    <property type="entry name" value="HTH_MARR_2"/>
    <property type="match status" value="1"/>
</dbReference>
<evidence type="ECO:0000259" key="5">
    <source>
        <dbReference type="PROSITE" id="PS50995"/>
    </source>
</evidence>
<reference evidence="6 7" key="1">
    <citation type="journal article" date="2019" name="Int. J. Syst. Evol. Microbiol.">
        <title>The Global Catalogue of Microorganisms (GCM) 10K type strain sequencing project: providing services to taxonomists for standard genome sequencing and annotation.</title>
        <authorList>
            <consortium name="The Broad Institute Genomics Platform"/>
            <consortium name="The Broad Institute Genome Sequencing Center for Infectious Disease"/>
            <person name="Wu L."/>
            <person name="Ma J."/>
        </authorList>
    </citation>
    <scope>NUCLEOTIDE SEQUENCE [LARGE SCALE GENOMIC DNA]</scope>
    <source>
        <strain evidence="6 7">JCM 15933</strain>
    </source>
</reference>
<dbReference type="SMART" id="SM00347">
    <property type="entry name" value="HTH_MARR"/>
    <property type="match status" value="1"/>
</dbReference>
<evidence type="ECO:0000313" key="7">
    <source>
        <dbReference type="Proteomes" id="UP001501470"/>
    </source>
</evidence>
<dbReference type="Gene3D" id="1.10.10.10">
    <property type="entry name" value="Winged helix-like DNA-binding domain superfamily/Winged helix DNA-binding domain"/>
    <property type="match status" value="1"/>
</dbReference>
<accession>A0ABN2AA96</accession>
<keyword evidence="7" id="KW-1185">Reference proteome</keyword>
<dbReference type="InterPro" id="IPR036390">
    <property type="entry name" value="WH_DNA-bd_sf"/>
</dbReference>
<dbReference type="PRINTS" id="PR00598">
    <property type="entry name" value="HTHMARR"/>
</dbReference>
<evidence type="ECO:0000256" key="2">
    <source>
        <dbReference type="ARBA" id="ARBA00023125"/>
    </source>
</evidence>
<sequence length="209" mass="21652">MTQAPEVRDELQSDLGWALGVMLRAYAKGAGHVIAGVPGGPRGYQVLAAAASGAEGTQLALANKLGIDRTVMTYLLDDLEQAGLIERRPDPADRRARRIVATDAGRATMCELQGKLAHVESRVLSALDEAERELFRALLRRAATRVDEHDPLADACTVVDQFAASPTASAVAASTASAGSSPTASPAGSAGASPAASPGASRRRRKGQI</sequence>
<evidence type="ECO:0000313" key="6">
    <source>
        <dbReference type="EMBL" id="GAA1514289.1"/>
    </source>
</evidence>
<keyword evidence="1" id="KW-0805">Transcription regulation</keyword>
<dbReference type="InterPro" id="IPR036388">
    <property type="entry name" value="WH-like_DNA-bd_sf"/>
</dbReference>
<dbReference type="EMBL" id="BAAAQD010000005">
    <property type="protein sequence ID" value="GAA1514289.1"/>
    <property type="molecule type" value="Genomic_DNA"/>
</dbReference>
<evidence type="ECO:0000256" key="1">
    <source>
        <dbReference type="ARBA" id="ARBA00023015"/>
    </source>
</evidence>
<dbReference type="RefSeq" id="WP_344502608.1">
    <property type="nucleotide sequence ID" value="NZ_BAAAQD010000005.1"/>
</dbReference>
<evidence type="ECO:0000256" key="3">
    <source>
        <dbReference type="ARBA" id="ARBA00023163"/>
    </source>
</evidence>
<dbReference type="PANTHER" id="PTHR42756:SF1">
    <property type="entry name" value="TRANSCRIPTIONAL REPRESSOR OF EMRAB OPERON"/>
    <property type="match status" value="1"/>
</dbReference>
<name>A0ABN2AA96_9ACTN</name>
<organism evidence="6 7">
    <name type="scientific">Dactylosporangium maewongense</name>
    <dbReference type="NCBI Taxonomy" id="634393"/>
    <lineage>
        <taxon>Bacteria</taxon>
        <taxon>Bacillati</taxon>
        <taxon>Actinomycetota</taxon>
        <taxon>Actinomycetes</taxon>
        <taxon>Micromonosporales</taxon>
        <taxon>Micromonosporaceae</taxon>
        <taxon>Dactylosporangium</taxon>
    </lineage>
</organism>
<dbReference type="SUPFAM" id="SSF46785">
    <property type="entry name" value="Winged helix' DNA-binding domain"/>
    <property type="match status" value="1"/>
</dbReference>
<feature type="compositionally biased region" description="Low complexity" evidence="4">
    <location>
        <begin position="169"/>
        <end position="200"/>
    </location>
</feature>
<gene>
    <name evidence="6" type="ORF">GCM10009827_031260</name>
</gene>
<dbReference type="Proteomes" id="UP001501470">
    <property type="component" value="Unassembled WGS sequence"/>
</dbReference>
<evidence type="ECO:0000256" key="4">
    <source>
        <dbReference type="SAM" id="MobiDB-lite"/>
    </source>
</evidence>
<keyword evidence="3" id="KW-0804">Transcription</keyword>